<dbReference type="Proteomes" id="UP000541558">
    <property type="component" value="Unassembled WGS sequence"/>
</dbReference>
<dbReference type="AlphaFoldDB" id="A0A8H5BK47"/>
<dbReference type="CDD" id="cd00866">
    <property type="entry name" value="PEBP_euk"/>
    <property type="match status" value="1"/>
</dbReference>
<accession>A0A8H5BK47</accession>
<dbReference type="PANTHER" id="PTHR11362">
    <property type="entry name" value="PHOSPHATIDYLETHANOLAMINE-BINDING PROTEIN"/>
    <property type="match status" value="1"/>
</dbReference>
<feature type="chain" id="PRO_5034096430" description="PEBP-like protein" evidence="1">
    <location>
        <begin position="22"/>
        <end position="271"/>
    </location>
</feature>
<dbReference type="OrthoDB" id="2506647at2759"/>
<proteinExistence type="predicted"/>
<evidence type="ECO:0000313" key="3">
    <source>
        <dbReference type="Proteomes" id="UP000541558"/>
    </source>
</evidence>
<dbReference type="PANTHER" id="PTHR11362:SF140">
    <property type="entry name" value="PEBP-LIKE PROTEIN"/>
    <property type="match status" value="1"/>
</dbReference>
<reference evidence="2 3" key="1">
    <citation type="journal article" date="2020" name="ISME J.">
        <title>Uncovering the hidden diversity of litter-decomposition mechanisms in mushroom-forming fungi.</title>
        <authorList>
            <person name="Floudas D."/>
            <person name="Bentzer J."/>
            <person name="Ahren D."/>
            <person name="Johansson T."/>
            <person name="Persson P."/>
            <person name="Tunlid A."/>
        </authorList>
    </citation>
    <scope>NUCLEOTIDE SEQUENCE [LARGE SCALE GENOMIC DNA]</scope>
    <source>
        <strain evidence="2 3">CBS 175.51</strain>
    </source>
</reference>
<dbReference type="SUPFAM" id="SSF49777">
    <property type="entry name" value="PEBP-like"/>
    <property type="match status" value="1"/>
</dbReference>
<dbReference type="InterPro" id="IPR035810">
    <property type="entry name" value="PEBP_euk"/>
</dbReference>
<evidence type="ECO:0000313" key="2">
    <source>
        <dbReference type="EMBL" id="KAF5324651.1"/>
    </source>
</evidence>
<keyword evidence="3" id="KW-1185">Reference proteome</keyword>
<gene>
    <name evidence="2" type="ORF">D9611_004385</name>
</gene>
<comment type="caution">
    <text evidence="2">The sequence shown here is derived from an EMBL/GenBank/DDBJ whole genome shotgun (WGS) entry which is preliminary data.</text>
</comment>
<sequence>MIFSLPLAAGLALLPFISAQATDVDIKTIEAYFQAARIVPDYFKDFSPDATLTLNYGGIGTLKTGQKVTKEQVNSAPTVTVTPEGTDKLGGLYTLAMIDLDIVGADVSAGVTRHWLVNGVKVDGTTVNNATATAITPYAGPWPAAGSGPHRYVVVLYEQPTEFTAPEGFTGTLPVGVYDFKDYAEKAKLGNLVAANFIEVEEGTATVSLVSTSTVNTATITASTTKAGTSTTSSGAGASPTAASNNQNGAISLAFSPIAAVVLAGLTFITL</sequence>
<dbReference type="Gene3D" id="3.90.280.10">
    <property type="entry name" value="PEBP-like"/>
    <property type="match status" value="1"/>
</dbReference>
<evidence type="ECO:0000256" key="1">
    <source>
        <dbReference type="SAM" id="SignalP"/>
    </source>
</evidence>
<dbReference type="InterPro" id="IPR036610">
    <property type="entry name" value="PEBP-like_sf"/>
</dbReference>
<organism evidence="2 3">
    <name type="scientific">Ephemerocybe angulata</name>
    <dbReference type="NCBI Taxonomy" id="980116"/>
    <lineage>
        <taxon>Eukaryota</taxon>
        <taxon>Fungi</taxon>
        <taxon>Dikarya</taxon>
        <taxon>Basidiomycota</taxon>
        <taxon>Agaricomycotina</taxon>
        <taxon>Agaricomycetes</taxon>
        <taxon>Agaricomycetidae</taxon>
        <taxon>Agaricales</taxon>
        <taxon>Agaricineae</taxon>
        <taxon>Psathyrellaceae</taxon>
        <taxon>Ephemerocybe</taxon>
    </lineage>
</organism>
<dbReference type="Pfam" id="PF01161">
    <property type="entry name" value="PBP"/>
    <property type="match status" value="1"/>
</dbReference>
<protein>
    <recommendedName>
        <fullName evidence="4">PEBP-like protein</fullName>
    </recommendedName>
</protein>
<dbReference type="InterPro" id="IPR008914">
    <property type="entry name" value="PEBP"/>
</dbReference>
<keyword evidence="1" id="KW-0732">Signal</keyword>
<feature type="signal peptide" evidence="1">
    <location>
        <begin position="1"/>
        <end position="21"/>
    </location>
</feature>
<name>A0A8H5BK47_9AGAR</name>
<evidence type="ECO:0008006" key="4">
    <source>
        <dbReference type="Google" id="ProtNLM"/>
    </source>
</evidence>
<dbReference type="EMBL" id="JAACJK010000164">
    <property type="protein sequence ID" value="KAF5324651.1"/>
    <property type="molecule type" value="Genomic_DNA"/>
</dbReference>